<dbReference type="InterPro" id="IPR036770">
    <property type="entry name" value="Ankyrin_rpt-contain_sf"/>
</dbReference>
<sequence length="737" mass="84606">MGDPLSVTSGAFAAVGFVDVLVRASIECCRFLSAIAHAPVEIERLKCCIKENKTLLEEVKNYLKDQTWTDCMDHPDNKFSKLLEATLHGLEREFDEIQKLGKRYQDGKWARIKFVLDERRIARHIQRFESTKVSLSNALSVSHSWQSSKAYSETRSMLQQGLQQGNIHFNEQKKAMQSIQGDLKSLRHSHDREATRQRQRMDILKKQISRTKRIAEKERRETISMLDKTHRLSWKYLVSRADDLQASMSTLLGTARTKTREIHFIGEQRKTLLLPLLLMKERLRTAIPDILTHDSERVSACHLVWVERELESLVSSAVQEATGSVTQGSTATTLDVWKYSRGPHSLQSAYDDTAPTQLLWEKEFQTQTMQQRFPRHMVFHRSTDHGEKLQIVVPRIQKSQTPPMFSEVLLSFAPSPNICETAITIRFLRFLEPERVECKLYTQINAFCMVESGEFGRYHRYIVMCTIQELDAAIRGGKISPYGIDNARGNLCIYMAAHYGRVDVLEYFESQGIGLAQLNGYDSALGGFDSGITHVGKDEQDSHLKMLSFLETSVTTCSAFTVSSLLDVHDGKLALIRRFFRFLASEGYDWEQRDIFGQTALLYFLKGGGSVKVLTCLMEEAHPDVHATDIFGWSPLICAFDRYKSWGESPCSRSWLQHTLRILINAGADVNHRDYWGRSPSYWAVHLTPGTAGHRIWLEALEQDNLKVDEDVRPTYYSGNRSHNSKKRRRRQLDYRY</sequence>
<comment type="caution">
    <text evidence="2">The sequence shown here is derived from an EMBL/GenBank/DDBJ whole genome shotgun (WGS) entry which is preliminary data.</text>
</comment>
<dbReference type="Gene3D" id="1.25.40.20">
    <property type="entry name" value="Ankyrin repeat-containing domain"/>
    <property type="match status" value="1"/>
</dbReference>
<evidence type="ECO:0000313" key="3">
    <source>
        <dbReference type="Proteomes" id="UP000193144"/>
    </source>
</evidence>
<dbReference type="SUPFAM" id="SSF48403">
    <property type="entry name" value="Ankyrin repeat"/>
    <property type="match status" value="1"/>
</dbReference>
<gene>
    <name evidence="2" type="ORF">BCR34DRAFT_569282</name>
</gene>
<accession>A0A1Y1ZF81</accession>
<dbReference type="EMBL" id="MCFA01000094">
    <property type="protein sequence ID" value="ORY08834.1"/>
    <property type="molecule type" value="Genomic_DNA"/>
</dbReference>
<dbReference type="STRING" id="1231657.A0A1Y1ZF81"/>
<dbReference type="OrthoDB" id="3800086at2759"/>
<proteinExistence type="predicted"/>
<organism evidence="2 3">
    <name type="scientific">Clohesyomyces aquaticus</name>
    <dbReference type="NCBI Taxonomy" id="1231657"/>
    <lineage>
        <taxon>Eukaryota</taxon>
        <taxon>Fungi</taxon>
        <taxon>Dikarya</taxon>
        <taxon>Ascomycota</taxon>
        <taxon>Pezizomycotina</taxon>
        <taxon>Dothideomycetes</taxon>
        <taxon>Pleosporomycetidae</taxon>
        <taxon>Pleosporales</taxon>
        <taxon>Lindgomycetaceae</taxon>
        <taxon>Clohesyomyces</taxon>
    </lineage>
</organism>
<protein>
    <submittedName>
        <fullName evidence="2">Uncharacterized protein</fullName>
    </submittedName>
</protein>
<evidence type="ECO:0000313" key="2">
    <source>
        <dbReference type="EMBL" id="ORY08834.1"/>
    </source>
</evidence>
<reference evidence="2 3" key="1">
    <citation type="submission" date="2016-07" db="EMBL/GenBank/DDBJ databases">
        <title>Pervasive Adenine N6-methylation of Active Genes in Fungi.</title>
        <authorList>
            <consortium name="DOE Joint Genome Institute"/>
            <person name="Mondo S.J."/>
            <person name="Dannebaum R.O."/>
            <person name="Kuo R.C."/>
            <person name="Labutti K."/>
            <person name="Haridas S."/>
            <person name="Kuo A."/>
            <person name="Salamov A."/>
            <person name="Ahrendt S.R."/>
            <person name="Lipzen A."/>
            <person name="Sullivan W."/>
            <person name="Andreopoulos W.B."/>
            <person name="Clum A."/>
            <person name="Lindquist E."/>
            <person name="Daum C."/>
            <person name="Ramamoorthy G.K."/>
            <person name="Gryganskyi A."/>
            <person name="Culley D."/>
            <person name="Magnuson J.K."/>
            <person name="James T.Y."/>
            <person name="O'Malley M.A."/>
            <person name="Stajich J.E."/>
            <person name="Spatafora J.W."/>
            <person name="Visel A."/>
            <person name="Grigoriev I.V."/>
        </authorList>
    </citation>
    <scope>NUCLEOTIDE SEQUENCE [LARGE SCALE GENOMIC DNA]</scope>
    <source>
        <strain evidence="2 3">CBS 115471</strain>
    </source>
</reference>
<name>A0A1Y1ZF81_9PLEO</name>
<dbReference type="AlphaFoldDB" id="A0A1Y1ZF81"/>
<feature type="region of interest" description="Disordered" evidence="1">
    <location>
        <begin position="178"/>
        <end position="198"/>
    </location>
</feature>
<dbReference type="Proteomes" id="UP000193144">
    <property type="component" value="Unassembled WGS sequence"/>
</dbReference>
<feature type="region of interest" description="Disordered" evidence="1">
    <location>
        <begin position="717"/>
        <end position="737"/>
    </location>
</feature>
<evidence type="ECO:0000256" key="1">
    <source>
        <dbReference type="SAM" id="MobiDB-lite"/>
    </source>
</evidence>
<keyword evidence="3" id="KW-1185">Reference proteome</keyword>
<feature type="compositionally biased region" description="Basic and acidic residues" evidence="1">
    <location>
        <begin position="184"/>
        <end position="198"/>
    </location>
</feature>